<reference evidence="3" key="1">
    <citation type="submission" date="2022-11" db="UniProtKB">
        <authorList>
            <consortium name="WormBaseParasite"/>
        </authorList>
    </citation>
    <scope>IDENTIFICATION</scope>
</reference>
<proteinExistence type="predicted"/>
<feature type="compositionally biased region" description="Basic and acidic residues" evidence="1">
    <location>
        <begin position="1"/>
        <end position="19"/>
    </location>
</feature>
<accession>A0A915E5R7</accession>
<dbReference type="WBParaSite" id="jg26777">
    <property type="protein sequence ID" value="jg26777"/>
    <property type="gene ID" value="jg26777"/>
</dbReference>
<name>A0A915E5R7_9BILA</name>
<dbReference type="AlphaFoldDB" id="A0A915E5R7"/>
<dbReference type="Proteomes" id="UP000887574">
    <property type="component" value="Unplaced"/>
</dbReference>
<keyword evidence="2" id="KW-1185">Reference proteome</keyword>
<evidence type="ECO:0000256" key="1">
    <source>
        <dbReference type="SAM" id="MobiDB-lite"/>
    </source>
</evidence>
<organism evidence="2 3">
    <name type="scientific">Ditylenchus dipsaci</name>
    <dbReference type="NCBI Taxonomy" id="166011"/>
    <lineage>
        <taxon>Eukaryota</taxon>
        <taxon>Metazoa</taxon>
        <taxon>Ecdysozoa</taxon>
        <taxon>Nematoda</taxon>
        <taxon>Chromadorea</taxon>
        <taxon>Rhabditida</taxon>
        <taxon>Tylenchina</taxon>
        <taxon>Tylenchomorpha</taxon>
        <taxon>Sphaerularioidea</taxon>
        <taxon>Anguinidae</taxon>
        <taxon>Anguininae</taxon>
        <taxon>Ditylenchus</taxon>
    </lineage>
</organism>
<sequence>MLKEVHSKKQQYETARLEKSEDESLDLDLHLPTTLLNGLDDLSEFYSFGDTHFQTQGILAPIKRLYGDGTYDRCALQSRRGYRDKKFSTLYVIWVKEKRWYKQLMGSSLQSTCPSNCFCSLAIY</sequence>
<evidence type="ECO:0000313" key="2">
    <source>
        <dbReference type="Proteomes" id="UP000887574"/>
    </source>
</evidence>
<protein>
    <submittedName>
        <fullName evidence="3">Uncharacterized protein</fullName>
    </submittedName>
</protein>
<feature type="region of interest" description="Disordered" evidence="1">
    <location>
        <begin position="1"/>
        <end position="24"/>
    </location>
</feature>
<evidence type="ECO:0000313" key="3">
    <source>
        <dbReference type="WBParaSite" id="jg26777"/>
    </source>
</evidence>